<reference evidence="2" key="1">
    <citation type="submission" date="2023-08" db="EMBL/GenBank/DDBJ databases">
        <title>Reference Genome Resource for the Citrus Pathogen Phytophthora citrophthora.</title>
        <authorList>
            <person name="Moller H."/>
            <person name="Coetzee B."/>
            <person name="Rose L.J."/>
            <person name="Van Niekerk J.M."/>
        </authorList>
    </citation>
    <scope>NUCLEOTIDE SEQUENCE</scope>
    <source>
        <strain evidence="2">STE-U-9442</strain>
    </source>
</reference>
<dbReference type="EMBL" id="JASMQC010000004">
    <property type="protein sequence ID" value="KAK1946073.1"/>
    <property type="molecule type" value="Genomic_DNA"/>
</dbReference>
<comment type="caution">
    <text evidence="2">The sequence shown here is derived from an EMBL/GenBank/DDBJ whole genome shotgun (WGS) entry which is preliminary data.</text>
</comment>
<evidence type="ECO:0000313" key="2">
    <source>
        <dbReference type="EMBL" id="KAK1946073.1"/>
    </source>
</evidence>
<dbReference type="AlphaFoldDB" id="A0AAD9LQK9"/>
<feature type="region of interest" description="Disordered" evidence="1">
    <location>
        <begin position="125"/>
        <end position="146"/>
    </location>
</feature>
<protein>
    <recommendedName>
        <fullName evidence="4">Calponin-homology (CH) domain-containing protein</fullName>
    </recommendedName>
</protein>
<keyword evidence="3" id="KW-1185">Reference proteome</keyword>
<sequence>MQKHKELRGLDADRPLTKPPSRRNNSLEPLGVRGGEPDPQNQVDSTRGRRMTLITSHPTTVATQKPSPVPQKYTVVENGVPGERTRKRLHSLATSTRSSSIISRKMTAIHPHKHPVATFNNINDGHEDMEAADSDSDSSDDVGAPGAADVRHRAQFFKSLVGPTTYEDGGVVTKGCVDHRGITPHVIFSTTRTPPSEAKNPIIASGQPVTCGFCSSTNLSWVLRCSFCGSARMSDAPRLKYLIDMILSIDPRIKPDQLAKRILDYAKFDRVALKAEAAFKQAGLVRAKAAIMMMNRTVYTLRFQIMRMMFFAWKKAKAASIHEKASIERIISIKETQANRKCRQNAFSCWRGYVERVTDERMQRFQVAYKRNESTRLRRIWGSWRSFMRIRGKEKLEEMRHHYEVELRFVKRHFFSIVQEIDRLKEIQQDTLKLVYAAGDSILDLLHVSLRKADHSVQKTMQLVQMYPTTAGEFFEGAHGNELLDALSSGHAMPQIDGFGLDDEKDDETMQRLLDQTLGEIDDAQPSDSLIQWINFQRRRGAEMGTISESLDAKTNTNAPKGTPTDGSAERSTGSKPTKVRLKDKKKEFKPIKFLQDLRAVIASPGVMLKLLCHTSSEAQAEYDRIRSTELTNTAASVAAENSTTATTLSASAQVQLRSYFKIIPRILNLPPDIVTRDSFVLNDFDSLYAYAVYLYLFHPNYVAPGMVISPRYHLSYSFLTPQWQKVKTSLLDNECDPFAQQQFYIFLTKLKRINLQFLRFIDICKAVRHIASWHERNVTREAFNDFSRRVLGKDSNISVSLEKETLASWVALPASKLLSLCESEDEFHKIEQVYKDNVLDLIKIFRIYGSAAGGKGILEQEFLKVMTKAGVTNKKNILRSHLQIIYQQSRQANGGIPLDNTNASSSVAPVQTPNEGEEDAEDRGATPNEFFEALTRVAYHNYQKRREFMGQIATMMNMGDEVSMETINGSGSLFLCVIDLVVDKVVPLTKKFQEQGLTFKKQMIYPDVQHVCKAQEKKLKRIFGAYSQRNKNPQSRGKLLDLSDFESMLKDRKLIDALFPHGKIKQLVAFVQQDGEIGNAASSINGYDADSEFVFSEFVEALSAIAVYRNANPYLPFAKKLETFFEEYF</sequence>
<evidence type="ECO:0000256" key="1">
    <source>
        <dbReference type="SAM" id="MobiDB-lite"/>
    </source>
</evidence>
<feature type="compositionally biased region" description="Acidic residues" evidence="1">
    <location>
        <begin position="130"/>
        <end position="140"/>
    </location>
</feature>
<proteinExistence type="predicted"/>
<feature type="compositionally biased region" description="Polar residues" evidence="1">
    <location>
        <begin position="548"/>
        <end position="560"/>
    </location>
</feature>
<feature type="region of interest" description="Disordered" evidence="1">
    <location>
        <begin position="548"/>
        <end position="582"/>
    </location>
</feature>
<feature type="compositionally biased region" description="Basic and acidic residues" evidence="1">
    <location>
        <begin position="7"/>
        <end position="16"/>
    </location>
</feature>
<evidence type="ECO:0000313" key="3">
    <source>
        <dbReference type="Proteomes" id="UP001259832"/>
    </source>
</evidence>
<evidence type="ECO:0008006" key="4">
    <source>
        <dbReference type="Google" id="ProtNLM"/>
    </source>
</evidence>
<dbReference type="Proteomes" id="UP001259832">
    <property type="component" value="Unassembled WGS sequence"/>
</dbReference>
<gene>
    <name evidence="2" type="ORF">P3T76_003121</name>
</gene>
<feature type="compositionally biased region" description="Polar residues" evidence="1">
    <location>
        <begin position="900"/>
        <end position="915"/>
    </location>
</feature>
<name>A0AAD9LQK9_9STRA</name>
<feature type="region of interest" description="Disordered" evidence="1">
    <location>
        <begin position="1"/>
        <end position="47"/>
    </location>
</feature>
<organism evidence="2 3">
    <name type="scientific">Phytophthora citrophthora</name>
    <dbReference type="NCBI Taxonomy" id="4793"/>
    <lineage>
        <taxon>Eukaryota</taxon>
        <taxon>Sar</taxon>
        <taxon>Stramenopiles</taxon>
        <taxon>Oomycota</taxon>
        <taxon>Peronosporomycetes</taxon>
        <taxon>Peronosporales</taxon>
        <taxon>Peronosporaceae</taxon>
        <taxon>Phytophthora</taxon>
    </lineage>
</organism>
<feature type="region of interest" description="Disordered" evidence="1">
    <location>
        <begin position="897"/>
        <end position="926"/>
    </location>
</feature>
<accession>A0AAD9LQK9</accession>